<dbReference type="AlphaFoldDB" id="A0A162B716"/>
<keyword evidence="3" id="KW-1185">Reference proteome</keyword>
<dbReference type="EMBL" id="AUYB01000120">
    <property type="protein sequence ID" value="KZN33947.1"/>
    <property type="molecule type" value="Genomic_DNA"/>
</dbReference>
<reference evidence="2 3" key="1">
    <citation type="submission" date="2013-07" db="EMBL/GenBank/DDBJ databases">
        <title>Comparative Genomic and Metabolomic Analysis of Twelve Strains of Pseudoalteromonas luteoviolacea.</title>
        <authorList>
            <person name="Vynne N.G."/>
            <person name="Mansson M."/>
            <person name="Gram L."/>
        </authorList>
    </citation>
    <scope>NUCLEOTIDE SEQUENCE [LARGE SCALE GENOMIC DNA]</scope>
    <source>
        <strain evidence="2 3">DSM 6061</strain>
    </source>
</reference>
<accession>A0A162B716</accession>
<keyword evidence="1" id="KW-1133">Transmembrane helix</keyword>
<evidence type="ECO:0000313" key="3">
    <source>
        <dbReference type="Proteomes" id="UP000076643"/>
    </source>
</evidence>
<dbReference type="Proteomes" id="UP000076643">
    <property type="component" value="Unassembled WGS sequence"/>
</dbReference>
<keyword evidence="1" id="KW-0812">Transmembrane</keyword>
<evidence type="ECO:0000256" key="1">
    <source>
        <dbReference type="SAM" id="Phobius"/>
    </source>
</evidence>
<feature type="transmembrane region" description="Helical" evidence="1">
    <location>
        <begin position="44"/>
        <end position="61"/>
    </location>
</feature>
<dbReference type="PATRIC" id="fig|1365250.3.peg.3612"/>
<sequence>MNTRIKNIHLNEKALLLIWLLTLATWLNTALVMAFSPFNILEVSALLFSVVLTQCAIYLTKHIAKQNKIVRTVYKSLFGE</sequence>
<evidence type="ECO:0000313" key="2">
    <source>
        <dbReference type="EMBL" id="KZN33947.1"/>
    </source>
</evidence>
<name>A0A162B716_9GAMM</name>
<keyword evidence="1" id="KW-0472">Membrane</keyword>
<protein>
    <submittedName>
        <fullName evidence="2">Uncharacterized protein</fullName>
    </submittedName>
</protein>
<comment type="caution">
    <text evidence="2">The sequence shown here is derived from an EMBL/GenBank/DDBJ whole genome shotgun (WGS) entry which is preliminary data.</text>
</comment>
<organism evidence="2 3">
    <name type="scientific">Pseudoalteromonas luteoviolacea DSM 6061</name>
    <dbReference type="NCBI Taxonomy" id="1365250"/>
    <lineage>
        <taxon>Bacteria</taxon>
        <taxon>Pseudomonadati</taxon>
        <taxon>Pseudomonadota</taxon>
        <taxon>Gammaproteobacteria</taxon>
        <taxon>Alteromonadales</taxon>
        <taxon>Pseudoalteromonadaceae</taxon>
        <taxon>Pseudoalteromonas</taxon>
    </lineage>
</organism>
<gene>
    <name evidence="2" type="ORF">N475_19575</name>
</gene>
<proteinExistence type="predicted"/>